<dbReference type="NCBIfam" id="TIGR04183">
    <property type="entry name" value="Por_Secre_tail"/>
    <property type="match status" value="1"/>
</dbReference>
<dbReference type="EMBL" id="SAYW01000005">
    <property type="protein sequence ID" value="RWU05580.1"/>
    <property type="molecule type" value="Genomic_DNA"/>
</dbReference>
<name>A0A3S3PSY5_9SPHI</name>
<comment type="caution">
    <text evidence="3">The sequence shown here is derived from an EMBL/GenBank/DDBJ whole genome shotgun (WGS) entry which is preliminary data.</text>
</comment>
<keyword evidence="1" id="KW-0732">Signal</keyword>
<dbReference type="Pfam" id="PF18962">
    <property type="entry name" value="Por_Secre_tail"/>
    <property type="match status" value="1"/>
</dbReference>
<sequence>MPMKIFTQIKFFFLLFVLFGASKALAQVTITQPTGGQNISVEKSVGGPLEQFTAIGDIVISDNAATNFSTGTDRRIRLNAPTGWQFEIGTVTVSHSGPRITASSVFDNATTGYLIISYTANSVATAGNSITISGLRVKSTSKAVGTAGNIVRANTTNSGTISGFANGASVATLSRAAGPFTSLQVLLPGQANSPGSATGKTNPTTVSTPTAGVATPVTVNAVDYAFNIVTSAPAHQISLTTNNPNATISAPVTLTGGTASFNASFYSYSPTTTTYYTVTASNDTDNSMVANTSSNIRVMAGAFTKLLMVMPGETYAPGTATGKTGIATAPIINVAYTVNVYGVDQYWNRVSSSTNTIAISATGVTNFTPPAASTLSTTGPKAFNLVFKTLGETPDVTATNTTDGTKTAYTQLLPAVTVGPFVKLQILLPGETAAPNTASGKTGTPNSQNVGVPFNVTVNAVDANWNLISSVTDEVAITNALAADAATSALPVNANLVAGTGTFSVTLRRSATNHQLVASNVTLPSILSSNSASLTVIRGAFAKLLITLPGETYAPGTATGRTGTATPYPATGTGLSVTVRAVDAYWNFVNTVTDVVNLTTTDPTGTFTSNNIALSAGTRNFTARLRTAGSLHTITVSDVTDNTKTANTTDPITITAGAFTKLVLILPGETSVEGIAAGKTGAPSSQVAGQPFSIFVKAADAYGNTVTTVNDVVTFTATSDIYAQLPPNIALTNGILNSFATYRIGSTANNRRLTVSDVTDNTKTASQSPTFVVNIGAYAGLLIVLPGETYAAGSPNGKTGTPANQAIGTAFNIAVRAVDIAWNTITGVTDQVAITSNDPSAALPANPALVNGANTAIPVTLNSASVSTTLTATNITDGTKTPYTTGSITVVGASATNDYFRSAVLLGDWSNSSSWESSSNNTTWQASTRVPTTTSRGILIRNTHVINVTGNLSIDDVLIEGGAQVNINGGTLTINNGAAAIDFKVEGVLLNNGRPIVNTAGVLQVANGGKYQHHFTTTSGTIPTFLWEDGSICEVSGYTTYAGLVAGSAQTFSNFVWNAAGQTSASTPSLDDAFSANNFTITSTGAGALNIGVAIINGNYTQTAGILAIGQSLNVAGDFAFNGGIFSPSATSIITFDGASAQNLSTTATLLFPEVIFTNNGTKTMTAGNFAITPTGVLTLDPGTNLNANGHLTLMSSASSSARVAPIPPSSSITGNVKVERFITGGDKTMYRTYRMLSSPIYDNGNASNRTYSYVQFINNMIITGVGGATNGFDASTYNSASAWTYDAGAYVALPNINTSLSVGRGAYLFYRGDRSNATDKMTSPFVDPESFAMTFEGTLNQQDVNVSLANGYNLVGNPYASSIDWNSAGIVKSNLLNNVIRTWNPATKTYATYDGSVGVPAGVGSNIIPAGQGFFVQSANASGSLTFTEDAKIGTQAPALLLSSPAQGSLALQKVAVGPNQNILATPRAELRLVLKNQGNQFEEETAVLFQSGKTAQYNASEDVSYIKDAAEQKVFLSSFSSDNRKLVINYMPEISENAVVKLDIDKLNGNGNYQLQVKYKDVPTGYLVKLNDNFLGTSASIPNGGTHTFSVDVNNTASFGADRFSVSFENPTTLPVTYATFNVAKVNQGVAVKWSTLVETNNSKFVVERAGDNGSYVKLHNEPAKGNNSSYSFIDKNPLIGNNYYRLTQIDHNGTENPTTPQVINYTGEINGTLDIVGVFPNPVVSTFTVKYNGSLKANQQTLKIVNATGQVLLSKTIAKTELLEGQELDIANYASGLYIIEVYENGNQRIGQTKLVKQ</sequence>
<feature type="chain" id="PRO_5018533976" evidence="1">
    <location>
        <begin position="27"/>
        <end position="1801"/>
    </location>
</feature>
<organism evidence="3 4">
    <name type="scientific">Pedobacter chitinilyticus</name>
    <dbReference type="NCBI Taxonomy" id="2233776"/>
    <lineage>
        <taxon>Bacteria</taxon>
        <taxon>Pseudomonadati</taxon>
        <taxon>Bacteroidota</taxon>
        <taxon>Sphingobacteriia</taxon>
        <taxon>Sphingobacteriales</taxon>
        <taxon>Sphingobacteriaceae</taxon>
        <taxon>Pedobacter</taxon>
    </lineage>
</organism>
<evidence type="ECO:0000313" key="4">
    <source>
        <dbReference type="Proteomes" id="UP000284120"/>
    </source>
</evidence>
<dbReference type="InterPro" id="IPR026444">
    <property type="entry name" value="Secre_tail"/>
</dbReference>
<keyword evidence="4" id="KW-1185">Reference proteome</keyword>
<reference evidence="3 4" key="1">
    <citation type="submission" date="2018-06" db="EMBL/GenBank/DDBJ databases">
        <title>Pedobacter endophyticus sp. nov., an endophytic bacterium isolated from a leaf of Triticum aestivum.</title>
        <authorList>
            <person name="Zhang L."/>
        </authorList>
    </citation>
    <scope>NUCLEOTIDE SEQUENCE [LARGE SCALE GENOMIC DNA]</scope>
    <source>
        <strain evidence="3 4">CM134L-2</strain>
    </source>
</reference>
<proteinExistence type="predicted"/>
<dbReference type="Proteomes" id="UP000284120">
    <property type="component" value="Unassembled WGS sequence"/>
</dbReference>
<feature type="domain" description="Secretion system C-terminal sorting" evidence="2">
    <location>
        <begin position="1721"/>
        <end position="1793"/>
    </location>
</feature>
<accession>A0A3S3PSY5</accession>
<protein>
    <submittedName>
        <fullName evidence="3">T9SS type A sorting domain-containing protein</fullName>
    </submittedName>
</protein>
<evidence type="ECO:0000256" key="1">
    <source>
        <dbReference type="SAM" id="SignalP"/>
    </source>
</evidence>
<dbReference type="OrthoDB" id="101122at2"/>
<feature type="signal peptide" evidence="1">
    <location>
        <begin position="1"/>
        <end position="26"/>
    </location>
</feature>
<gene>
    <name evidence="3" type="ORF">DPV69_15665</name>
</gene>
<evidence type="ECO:0000313" key="3">
    <source>
        <dbReference type="EMBL" id="RWU05580.1"/>
    </source>
</evidence>
<evidence type="ECO:0000259" key="2">
    <source>
        <dbReference type="Pfam" id="PF18962"/>
    </source>
</evidence>